<comment type="caution">
    <text evidence="3">The sequence shown here is derived from an EMBL/GenBank/DDBJ whole genome shotgun (WGS) entry which is preliminary data.</text>
</comment>
<dbReference type="PROSITE" id="PS51471">
    <property type="entry name" value="FE2OG_OXY"/>
    <property type="match status" value="1"/>
</dbReference>
<dbReference type="InterPro" id="IPR005123">
    <property type="entry name" value="Oxoglu/Fe-dep_dioxygenase_dom"/>
</dbReference>
<dbReference type="PANTHER" id="PTHR33099">
    <property type="entry name" value="FE2OG DIOXYGENASE DOMAIN-CONTAINING PROTEIN"/>
    <property type="match status" value="1"/>
</dbReference>
<dbReference type="Proteomes" id="UP001320420">
    <property type="component" value="Unassembled WGS sequence"/>
</dbReference>
<dbReference type="AlphaFoldDB" id="A0AAN9YLS4"/>
<organism evidence="3 4">
    <name type="scientific">Diatrype stigma</name>
    <dbReference type="NCBI Taxonomy" id="117547"/>
    <lineage>
        <taxon>Eukaryota</taxon>
        <taxon>Fungi</taxon>
        <taxon>Dikarya</taxon>
        <taxon>Ascomycota</taxon>
        <taxon>Pezizomycotina</taxon>
        <taxon>Sordariomycetes</taxon>
        <taxon>Xylariomycetidae</taxon>
        <taxon>Xylariales</taxon>
        <taxon>Diatrypaceae</taxon>
        <taxon>Diatrype</taxon>
    </lineage>
</organism>
<evidence type="ECO:0000256" key="1">
    <source>
        <dbReference type="SAM" id="MobiDB-lite"/>
    </source>
</evidence>
<feature type="region of interest" description="Disordered" evidence="1">
    <location>
        <begin position="517"/>
        <end position="563"/>
    </location>
</feature>
<feature type="compositionally biased region" description="Polar residues" evidence="1">
    <location>
        <begin position="517"/>
        <end position="540"/>
    </location>
</feature>
<gene>
    <name evidence="3" type="ORF">SLS62_009221</name>
</gene>
<accession>A0AAN9YLS4</accession>
<feature type="region of interest" description="Disordered" evidence="1">
    <location>
        <begin position="1"/>
        <end position="54"/>
    </location>
</feature>
<feature type="compositionally biased region" description="Low complexity" evidence="1">
    <location>
        <begin position="672"/>
        <end position="681"/>
    </location>
</feature>
<dbReference type="EMBL" id="JAKJXP020000094">
    <property type="protein sequence ID" value="KAK7747065.1"/>
    <property type="molecule type" value="Genomic_DNA"/>
</dbReference>
<keyword evidence="4" id="KW-1185">Reference proteome</keyword>
<evidence type="ECO:0000313" key="4">
    <source>
        <dbReference type="Proteomes" id="UP001320420"/>
    </source>
</evidence>
<name>A0AAN9YLS4_9PEZI</name>
<feature type="compositionally biased region" description="Acidic residues" evidence="1">
    <location>
        <begin position="12"/>
        <end position="21"/>
    </location>
</feature>
<reference evidence="3 4" key="1">
    <citation type="submission" date="2024-02" db="EMBL/GenBank/DDBJ databases">
        <title>De novo assembly and annotation of 12 fungi associated with fruit tree decline syndrome in Ontario, Canada.</title>
        <authorList>
            <person name="Sulman M."/>
            <person name="Ellouze W."/>
            <person name="Ilyukhin E."/>
        </authorList>
    </citation>
    <scope>NUCLEOTIDE SEQUENCE [LARGE SCALE GENOMIC DNA]</scope>
    <source>
        <strain evidence="3 4">M11/M66-122</strain>
    </source>
</reference>
<dbReference type="PANTHER" id="PTHR33099:SF7">
    <property type="entry name" value="MYND-TYPE DOMAIN-CONTAINING PROTEIN"/>
    <property type="match status" value="1"/>
</dbReference>
<dbReference type="Gene3D" id="2.60.120.620">
    <property type="entry name" value="q2cbj1_9rhob like domain"/>
    <property type="match status" value="1"/>
</dbReference>
<evidence type="ECO:0000259" key="2">
    <source>
        <dbReference type="PROSITE" id="PS51471"/>
    </source>
</evidence>
<evidence type="ECO:0000313" key="3">
    <source>
        <dbReference type="EMBL" id="KAK7747065.1"/>
    </source>
</evidence>
<feature type="region of interest" description="Disordered" evidence="1">
    <location>
        <begin position="669"/>
        <end position="755"/>
    </location>
</feature>
<feature type="domain" description="Fe2OG dioxygenase" evidence="2">
    <location>
        <begin position="239"/>
        <end position="337"/>
    </location>
</feature>
<proteinExistence type="predicted"/>
<sequence length="773" mass="85559">MCPEQEFPDSPMEIDSDDETPPEQSQKLDSDGLPYEDSCGNYESPIESVEQWPYKDDDEQFDDETRRLLGDLRESLDEDRLRDFVFACGGSVFIARSGDTNTQEPSGEVPEQVTEAHGISLLSAFRIYSDPSAVPSCNPITLRWDPPDATTPASSCKLVLPLESSTSDNLARLLSDMAPATFGRGGEDVFDESYRKALKLDPSQFSVDFCPYECGIVDAIAQVLLPTLPVDARNLRGVRAELYKLNIYEGPSGHFRAHVDTPRSATQFGSLVVCLPLAHEGGQLEVRHQGKTTSFDWSGLDESKPIVQWAAFYSDCEHEVLQVQSGNRITLTYNLYAVHGNGYLVGHSKSLDPAQSPLHNHMRAVLDNEGFMPEGGYLGYYTVHGYPHTSQDFCLPETLKGLDMVMWECFQALGCGVCLRPIVVNPYDEEEGRGKKRQYILQNFEISEPENWVDSWDEMEEMLGEKYGERRVSYSGVAWLNQSSGHEEFQLSYTTPASLCSTGNSGTDGRVNGYQTPSIDNGTAQNNLFEPYSTLPSTQLDGPPTVAAEDDSDSDIGSPHNQSLTITDRGEFILGPQWAVPDREMAQDMAGCSSAPAIVKSVQYSDEHDAEFTLTETIDDCDLSMSGGLSVNRVAAPPQSGLRAGDGDGGNCAPLFSCWDCTDATLPQPRPSNSNSNSNSSRMAVQPRNNDHHGSISGILTSSQQPDVYGPIAPEDDYAQRDGRHHRGHAHYRDQERNHYNGNRLSTIKEGPSRQIRRVKKFHRGSTYQRFEE</sequence>
<protein>
    <recommendedName>
        <fullName evidence="2">Fe2OG dioxygenase domain-containing protein</fullName>
    </recommendedName>
</protein>